<dbReference type="Proteomes" id="UP000014760">
    <property type="component" value="Unassembled WGS sequence"/>
</dbReference>
<reference evidence="2" key="3">
    <citation type="submission" date="2015-06" db="UniProtKB">
        <authorList>
            <consortium name="EnsemblMetazoa"/>
        </authorList>
    </citation>
    <scope>IDENTIFICATION</scope>
</reference>
<dbReference type="Pfam" id="PF09782">
    <property type="entry name" value="NDUF_B6"/>
    <property type="match status" value="1"/>
</dbReference>
<dbReference type="PANTHER" id="PTHR21106">
    <property type="entry name" value="NADH DEHYDROGENASE [UBIQUINONE] 1 BETA SUBCOMPLEX SUBUNIT 6"/>
    <property type="match status" value="1"/>
</dbReference>
<keyword evidence="3" id="KW-1185">Reference proteome</keyword>
<dbReference type="GO" id="GO:0006120">
    <property type="term" value="P:mitochondrial electron transport, NADH to ubiquinone"/>
    <property type="evidence" value="ECO:0007669"/>
    <property type="project" value="InterPro"/>
</dbReference>
<dbReference type="EMBL" id="AMQN01002093">
    <property type="status" value="NOT_ANNOTATED_CDS"/>
    <property type="molecule type" value="Genomic_DNA"/>
</dbReference>
<dbReference type="OMA" id="IRFWTGK"/>
<dbReference type="FunCoup" id="R7U4N9">
    <property type="interactions" value="89"/>
</dbReference>
<organism evidence="1">
    <name type="scientific">Capitella teleta</name>
    <name type="common">Polychaete worm</name>
    <dbReference type="NCBI Taxonomy" id="283909"/>
    <lineage>
        <taxon>Eukaryota</taxon>
        <taxon>Metazoa</taxon>
        <taxon>Spiralia</taxon>
        <taxon>Lophotrochozoa</taxon>
        <taxon>Annelida</taxon>
        <taxon>Polychaeta</taxon>
        <taxon>Sedentaria</taxon>
        <taxon>Scolecida</taxon>
        <taxon>Capitellidae</taxon>
        <taxon>Capitella</taxon>
    </lineage>
</organism>
<protein>
    <submittedName>
        <fullName evidence="1 2">Uncharacterized protein</fullName>
    </submittedName>
</protein>
<evidence type="ECO:0000313" key="2">
    <source>
        <dbReference type="EnsemblMetazoa" id="CapteP225966"/>
    </source>
</evidence>
<name>R7U4N9_CAPTE</name>
<dbReference type="EMBL" id="KB308242">
    <property type="protein sequence ID" value="ELT98130.1"/>
    <property type="molecule type" value="Genomic_DNA"/>
</dbReference>
<dbReference type="STRING" id="283909.R7U4N9"/>
<dbReference type="AlphaFoldDB" id="R7U4N9"/>
<dbReference type="EnsemblMetazoa" id="CapteT225966">
    <property type="protein sequence ID" value="CapteP225966"/>
    <property type="gene ID" value="CapteG225966"/>
</dbReference>
<dbReference type="OrthoDB" id="5824032at2759"/>
<reference evidence="3" key="1">
    <citation type="submission" date="2012-12" db="EMBL/GenBank/DDBJ databases">
        <authorList>
            <person name="Hellsten U."/>
            <person name="Grimwood J."/>
            <person name="Chapman J.A."/>
            <person name="Shapiro H."/>
            <person name="Aerts A."/>
            <person name="Otillar R.P."/>
            <person name="Terry A.Y."/>
            <person name="Boore J.L."/>
            <person name="Simakov O."/>
            <person name="Marletaz F."/>
            <person name="Cho S.-J."/>
            <person name="Edsinger-Gonzales E."/>
            <person name="Havlak P."/>
            <person name="Kuo D.-H."/>
            <person name="Larsson T."/>
            <person name="Lv J."/>
            <person name="Arendt D."/>
            <person name="Savage R."/>
            <person name="Osoegawa K."/>
            <person name="de Jong P."/>
            <person name="Lindberg D.R."/>
            <person name="Seaver E.C."/>
            <person name="Weisblat D.A."/>
            <person name="Putnam N.H."/>
            <person name="Grigoriev I.V."/>
            <person name="Rokhsar D.S."/>
        </authorList>
    </citation>
    <scope>NUCLEOTIDE SEQUENCE</scope>
    <source>
        <strain evidence="3">I ESC-2004</strain>
    </source>
</reference>
<dbReference type="InterPro" id="IPR019174">
    <property type="entry name" value="NADH_DH_b-subcmplx_su6"/>
</dbReference>
<dbReference type="GO" id="GO:0005739">
    <property type="term" value="C:mitochondrion"/>
    <property type="evidence" value="ECO:0007669"/>
    <property type="project" value="GOC"/>
</dbReference>
<proteinExistence type="predicted"/>
<reference evidence="1 3" key="2">
    <citation type="journal article" date="2013" name="Nature">
        <title>Insights into bilaterian evolution from three spiralian genomes.</title>
        <authorList>
            <person name="Simakov O."/>
            <person name="Marletaz F."/>
            <person name="Cho S.J."/>
            <person name="Edsinger-Gonzales E."/>
            <person name="Havlak P."/>
            <person name="Hellsten U."/>
            <person name="Kuo D.H."/>
            <person name="Larsson T."/>
            <person name="Lv J."/>
            <person name="Arendt D."/>
            <person name="Savage R."/>
            <person name="Osoegawa K."/>
            <person name="de Jong P."/>
            <person name="Grimwood J."/>
            <person name="Chapman J.A."/>
            <person name="Shapiro H."/>
            <person name="Aerts A."/>
            <person name="Otillar R.P."/>
            <person name="Terry A.Y."/>
            <person name="Boore J.L."/>
            <person name="Grigoriev I.V."/>
            <person name="Lindberg D.R."/>
            <person name="Seaver E.C."/>
            <person name="Weisblat D.A."/>
            <person name="Putnam N.H."/>
            <person name="Rokhsar D.S."/>
        </authorList>
    </citation>
    <scope>NUCLEOTIDE SEQUENCE</scope>
    <source>
        <strain evidence="1 3">I ESC-2004</strain>
    </source>
</reference>
<evidence type="ECO:0000313" key="1">
    <source>
        <dbReference type="EMBL" id="ELT98130.1"/>
    </source>
</evidence>
<gene>
    <name evidence="1" type="ORF">CAPTEDRAFT_225966</name>
</gene>
<sequence>MAERKNPFGPTFEEIDRESIRKYNERIKAMGEREKLLERQYTWRGNKLPPMNIEPFATDRLRMDGMTDADRALRRQWLADQKLAPNEPRFVPELFPRNPIRRIYAAPWNALFNALKPMLGPKMSASGRYWVPRLTFAAVLSWAAYYNLIYCPRDWDHRHGFHMYRNRPKILPGDAEWPNAPVKSGADFADCGFSKREAFKEL</sequence>
<evidence type="ECO:0000313" key="3">
    <source>
        <dbReference type="Proteomes" id="UP000014760"/>
    </source>
</evidence>
<dbReference type="PANTHER" id="PTHR21106:SF2">
    <property type="entry name" value="NADH DEHYDROGENASE [UBIQUINONE] 1 BETA SUBCOMPLEX SUBUNIT 6"/>
    <property type="match status" value="1"/>
</dbReference>
<dbReference type="HOGENOM" id="CLU_117330_0_0_1"/>
<accession>R7U4N9</accession>